<reference evidence="2 3" key="1">
    <citation type="journal article" date="2012" name="J. Bacteriol.">
        <title>Complete Genome Sequence of Providencia stuartii Clinical Isolate MRSN 2154.</title>
        <authorList>
            <person name="Clifford R.J."/>
            <person name="Hang J."/>
            <person name="Riley M.C."/>
            <person name="Onmus-Leone F."/>
            <person name="Kuschner R.A."/>
            <person name="Lesho E.P."/>
            <person name="Waterman P.E."/>
        </authorList>
    </citation>
    <scope>NUCLEOTIDE SEQUENCE [LARGE SCALE GENOMIC DNA]</scope>
    <source>
        <strain evidence="2 3">MRSN 2154</strain>
    </source>
</reference>
<dbReference type="HOGENOM" id="CLU_207829_0_0_6"/>
<name>A0A140SSN9_PROSM</name>
<dbReference type="Proteomes" id="UP000005012">
    <property type="component" value="Chromosome"/>
</dbReference>
<dbReference type="OrthoDB" id="6455687at2"/>
<accession>A0A140SSN9</accession>
<dbReference type="KEGG" id="psi:S70_17435"/>
<organism evidence="2 3">
    <name type="scientific">Providencia stuartii (strain MRSN 2154)</name>
    <dbReference type="NCBI Taxonomy" id="1157951"/>
    <lineage>
        <taxon>Bacteria</taxon>
        <taxon>Pseudomonadati</taxon>
        <taxon>Pseudomonadota</taxon>
        <taxon>Gammaproteobacteria</taxon>
        <taxon>Enterobacterales</taxon>
        <taxon>Morganellaceae</taxon>
        <taxon>Providencia</taxon>
    </lineage>
</organism>
<proteinExistence type="predicted"/>
<reference evidence="3" key="2">
    <citation type="submission" date="2012-04" db="EMBL/GenBank/DDBJ databases">
        <title>Complete genome sequence of Providencia stuartii clinical isolate MRSN 2154.</title>
        <authorList>
            <person name="Clifford R.J."/>
            <person name="Hang J."/>
            <person name="Riley M.C."/>
            <person name="Onmus-Leone F."/>
            <person name="Kuschner R.A."/>
            <person name="Lesho E.P."/>
            <person name="Waterman P.E."/>
        </authorList>
    </citation>
    <scope>NUCLEOTIDE SEQUENCE [LARGE SCALE GENOMIC DNA]</scope>
    <source>
        <strain evidence="3">MRSN 2154</strain>
    </source>
</reference>
<sequence length="62" mass="7316">MLQREAIEAVMMELAHQQGLSLNGRDRLDIRTGVAQIIQAKERHRRRMTAPTYQWTMPEPKR</sequence>
<dbReference type="AlphaFoldDB" id="A0A140SSN9"/>
<protein>
    <submittedName>
        <fullName evidence="2">Uncharacterized protein</fullName>
    </submittedName>
</protein>
<dbReference type="RefSeq" id="WP_014657968.1">
    <property type="nucleotide sequence ID" value="NC_017731.1"/>
</dbReference>
<dbReference type="EMBL" id="CP003488">
    <property type="protein sequence ID" value="AFH95297.1"/>
    <property type="molecule type" value="Genomic_DNA"/>
</dbReference>
<evidence type="ECO:0000313" key="3">
    <source>
        <dbReference type="Proteomes" id="UP000005012"/>
    </source>
</evidence>
<dbReference type="PATRIC" id="fig|1157951.4.peg.3496"/>
<evidence type="ECO:0000313" key="2">
    <source>
        <dbReference type="EMBL" id="AFH95297.1"/>
    </source>
</evidence>
<gene>
    <name evidence="2" type="ordered locus">S70_17435</name>
</gene>
<evidence type="ECO:0000256" key="1">
    <source>
        <dbReference type="SAM" id="MobiDB-lite"/>
    </source>
</evidence>
<feature type="region of interest" description="Disordered" evidence="1">
    <location>
        <begin position="42"/>
        <end position="62"/>
    </location>
</feature>